<name>A0A975GFC9_9BACT</name>
<accession>A0A975GFC9</accession>
<proteinExistence type="predicted"/>
<protein>
    <submittedName>
        <fullName evidence="1">Uncharacterized protein</fullName>
    </submittedName>
</protein>
<evidence type="ECO:0000313" key="2">
    <source>
        <dbReference type="Proteomes" id="UP000663720"/>
    </source>
</evidence>
<evidence type="ECO:0000313" key="1">
    <source>
        <dbReference type="EMBL" id="QTA79050.1"/>
    </source>
</evidence>
<dbReference type="KEGG" id="dli:dnl_12990"/>
<organism evidence="1 2">
    <name type="scientific">Desulfonema limicola</name>
    <dbReference type="NCBI Taxonomy" id="45656"/>
    <lineage>
        <taxon>Bacteria</taxon>
        <taxon>Pseudomonadati</taxon>
        <taxon>Thermodesulfobacteriota</taxon>
        <taxon>Desulfobacteria</taxon>
        <taxon>Desulfobacterales</taxon>
        <taxon>Desulfococcaceae</taxon>
        <taxon>Desulfonema</taxon>
    </lineage>
</organism>
<dbReference type="Proteomes" id="UP000663720">
    <property type="component" value="Chromosome"/>
</dbReference>
<dbReference type="EMBL" id="CP061799">
    <property type="protein sequence ID" value="QTA79050.1"/>
    <property type="molecule type" value="Genomic_DNA"/>
</dbReference>
<reference evidence="1" key="1">
    <citation type="journal article" date="2021" name="Microb. Physiol.">
        <title>Proteogenomic Insights into the Physiology of Marine, Sulfate-Reducing, Filamentous Desulfonema limicola and Desulfonema magnum.</title>
        <authorList>
            <person name="Schnaars V."/>
            <person name="Wohlbrand L."/>
            <person name="Scheve S."/>
            <person name="Hinrichs C."/>
            <person name="Reinhardt R."/>
            <person name="Rabus R."/>
        </authorList>
    </citation>
    <scope>NUCLEOTIDE SEQUENCE</scope>
    <source>
        <strain evidence="1">5ac10</strain>
    </source>
</reference>
<gene>
    <name evidence="1" type="ORF">dnl_12990</name>
</gene>
<keyword evidence="2" id="KW-1185">Reference proteome</keyword>
<sequence>MSHIGSALTLAEKKLVVHVKHYFDREKKLSLKNNKDICVDNSARRAAQATNLSEVTVWRIMAEYNKNKTLSSPVPKGSSPYAVNDCVKTICQDIIRSYNIRREHLSLRLLVGILNDEFGISVARETLRRSLYRWKILHGSVQRHTALRERDYVVKARREYLIRKRYLNNSKRMLVYLDETFINKNYSGSDSSWYCSDWNNDSRLDKSFGPYINKPAGKGERFIILNAVTKDGWVNGTQLQDS</sequence>
<dbReference type="AlphaFoldDB" id="A0A975GFC9"/>
<dbReference type="RefSeq" id="WP_207690842.1">
    <property type="nucleotide sequence ID" value="NZ_CP061799.1"/>
</dbReference>